<evidence type="ECO:0000313" key="2">
    <source>
        <dbReference type="Proteomes" id="UP000814140"/>
    </source>
</evidence>
<keyword evidence="2" id="KW-1185">Reference proteome</keyword>
<proteinExistence type="predicted"/>
<protein>
    <submittedName>
        <fullName evidence="1">Sorbose reductase sou1</fullName>
    </submittedName>
</protein>
<sequence length="295" mass="31343">MSVEPISPLAPLGVAAALAAESNPSITPHPRIWDEFQLSDRVGLVTGANRGLGLEMALVLLEAGARAVYCIDLPAEPGEEWQAVRAYAQRMRSGARLEYVRQDVTDQAAMWEVAQKVADKEGRIDIGIAAAGIASAGKNCLDYPADEFRKALDINATGALFTAQAVGRQMDRLGTPGSIIIVASVAGTITLKDMKTIPYNTSKSALLQLARSMACELGPKRIRVNTVSPGYVCTKMTGLFIESQPSVSAHWSSGNPLGRIATPDEMRGVIIWLSSDASSFCTGSDIIVDGGAHSW</sequence>
<evidence type="ECO:0000313" key="1">
    <source>
        <dbReference type="EMBL" id="KAI0055754.1"/>
    </source>
</evidence>
<dbReference type="Proteomes" id="UP000814140">
    <property type="component" value="Unassembled WGS sequence"/>
</dbReference>
<dbReference type="EMBL" id="MU277280">
    <property type="protein sequence ID" value="KAI0055754.1"/>
    <property type="molecule type" value="Genomic_DNA"/>
</dbReference>
<accession>A0ACB8SH89</accession>
<comment type="caution">
    <text evidence="1">The sequence shown here is derived from an EMBL/GenBank/DDBJ whole genome shotgun (WGS) entry which is preliminary data.</text>
</comment>
<name>A0ACB8SH89_9AGAM</name>
<gene>
    <name evidence="1" type="ORF">BV25DRAFT_1726408</name>
</gene>
<reference evidence="1" key="1">
    <citation type="submission" date="2021-03" db="EMBL/GenBank/DDBJ databases">
        <authorList>
            <consortium name="DOE Joint Genome Institute"/>
            <person name="Ahrendt S."/>
            <person name="Looney B.P."/>
            <person name="Miyauchi S."/>
            <person name="Morin E."/>
            <person name="Drula E."/>
            <person name="Courty P.E."/>
            <person name="Chicoki N."/>
            <person name="Fauchery L."/>
            <person name="Kohler A."/>
            <person name="Kuo A."/>
            <person name="Labutti K."/>
            <person name="Pangilinan J."/>
            <person name="Lipzen A."/>
            <person name="Riley R."/>
            <person name="Andreopoulos W."/>
            <person name="He G."/>
            <person name="Johnson J."/>
            <person name="Barry K.W."/>
            <person name="Grigoriev I.V."/>
            <person name="Nagy L."/>
            <person name="Hibbett D."/>
            <person name="Henrissat B."/>
            <person name="Matheny P.B."/>
            <person name="Labbe J."/>
            <person name="Martin F."/>
        </authorList>
    </citation>
    <scope>NUCLEOTIDE SEQUENCE</scope>
    <source>
        <strain evidence="1">HHB10654</strain>
    </source>
</reference>
<organism evidence="1 2">
    <name type="scientific">Artomyces pyxidatus</name>
    <dbReference type="NCBI Taxonomy" id="48021"/>
    <lineage>
        <taxon>Eukaryota</taxon>
        <taxon>Fungi</taxon>
        <taxon>Dikarya</taxon>
        <taxon>Basidiomycota</taxon>
        <taxon>Agaricomycotina</taxon>
        <taxon>Agaricomycetes</taxon>
        <taxon>Russulales</taxon>
        <taxon>Auriscalpiaceae</taxon>
        <taxon>Artomyces</taxon>
    </lineage>
</organism>
<reference evidence="1" key="2">
    <citation type="journal article" date="2022" name="New Phytol.">
        <title>Evolutionary transition to the ectomycorrhizal habit in the genomes of a hyperdiverse lineage of mushroom-forming fungi.</title>
        <authorList>
            <person name="Looney B."/>
            <person name="Miyauchi S."/>
            <person name="Morin E."/>
            <person name="Drula E."/>
            <person name="Courty P.E."/>
            <person name="Kohler A."/>
            <person name="Kuo A."/>
            <person name="LaButti K."/>
            <person name="Pangilinan J."/>
            <person name="Lipzen A."/>
            <person name="Riley R."/>
            <person name="Andreopoulos W."/>
            <person name="He G."/>
            <person name="Johnson J."/>
            <person name="Nolan M."/>
            <person name="Tritt A."/>
            <person name="Barry K.W."/>
            <person name="Grigoriev I.V."/>
            <person name="Nagy L.G."/>
            <person name="Hibbett D."/>
            <person name="Henrissat B."/>
            <person name="Matheny P.B."/>
            <person name="Labbe J."/>
            <person name="Martin F.M."/>
        </authorList>
    </citation>
    <scope>NUCLEOTIDE SEQUENCE</scope>
    <source>
        <strain evidence="1">HHB10654</strain>
    </source>
</reference>